<name>A0A1C3VVA9_9HYPH</name>
<proteinExistence type="predicted"/>
<dbReference type="EMBL" id="FMAF01000006">
    <property type="protein sequence ID" value="SCB31514.1"/>
    <property type="molecule type" value="Genomic_DNA"/>
</dbReference>
<dbReference type="SUPFAM" id="SSF53335">
    <property type="entry name" value="S-adenosyl-L-methionine-dependent methyltransferases"/>
    <property type="match status" value="1"/>
</dbReference>
<feature type="domain" description="Methyltransferase" evidence="2">
    <location>
        <begin position="57"/>
        <end position="153"/>
    </location>
</feature>
<reference evidence="3 4" key="1">
    <citation type="submission" date="2016-08" db="EMBL/GenBank/DDBJ databases">
        <authorList>
            <person name="Seilhamer J.J."/>
        </authorList>
    </citation>
    <scope>NUCLEOTIDE SEQUENCE [LARGE SCALE GENOMIC DNA]</scope>
    <source>
        <strain evidence="3 4">P1-7</strain>
    </source>
</reference>
<evidence type="ECO:0000259" key="2">
    <source>
        <dbReference type="Pfam" id="PF13649"/>
    </source>
</evidence>
<dbReference type="InterPro" id="IPR041698">
    <property type="entry name" value="Methyltransf_25"/>
</dbReference>
<dbReference type="OrthoDB" id="5298787at2"/>
<dbReference type="Proteomes" id="UP000199205">
    <property type="component" value="Unassembled WGS sequence"/>
</dbReference>
<gene>
    <name evidence="3" type="ORF">GA0061101_106288</name>
</gene>
<dbReference type="AlphaFoldDB" id="A0A1C3VVA9"/>
<evidence type="ECO:0000313" key="4">
    <source>
        <dbReference type="Proteomes" id="UP000199205"/>
    </source>
</evidence>
<accession>A0A1C3VVA9</accession>
<sequence length="224" mass="24961">MSQADTGTETGSNNHAKLMDGMYRYQRHIYDLTRKYYLFGRDRTIEQLNVPPGGSLLEVGCGTGRNMLLAYRHFPSAKLYGLDISQEMLISARNNFRGLKQMPDFRVADATTFSPTDFGTDGFDRVMVSYALSMIPDWTSAIDASLGAVAPGGELHVVDFGQQEGLPGWFRTLLKGWLKKFHVTPRADLLTVLEEKAKARGMTLKTEKIGRGYAWRAVVAKQAA</sequence>
<dbReference type="Pfam" id="PF13649">
    <property type="entry name" value="Methyltransf_25"/>
    <property type="match status" value="1"/>
</dbReference>
<keyword evidence="1 3" id="KW-0808">Transferase</keyword>
<evidence type="ECO:0000256" key="1">
    <source>
        <dbReference type="ARBA" id="ARBA00022679"/>
    </source>
</evidence>
<evidence type="ECO:0000313" key="3">
    <source>
        <dbReference type="EMBL" id="SCB31514.1"/>
    </source>
</evidence>
<dbReference type="InterPro" id="IPR029063">
    <property type="entry name" value="SAM-dependent_MTases_sf"/>
</dbReference>
<organism evidence="3 4">
    <name type="scientific">Rhizobium lusitanum</name>
    <dbReference type="NCBI Taxonomy" id="293958"/>
    <lineage>
        <taxon>Bacteria</taxon>
        <taxon>Pseudomonadati</taxon>
        <taxon>Pseudomonadota</taxon>
        <taxon>Alphaproteobacteria</taxon>
        <taxon>Hyphomicrobiales</taxon>
        <taxon>Rhizobiaceae</taxon>
        <taxon>Rhizobium/Agrobacterium group</taxon>
        <taxon>Rhizobium</taxon>
    </lineage>
</organism>
<protein>
    <submittedName>
        <fullName evidence="3">S-adenosylmethionine-diacylgycerolhomoserine-N-methlytransferase</fullName>
    </submittedName>
</protein>
<dbReference type="Gene3D" id="3.40.50.150">
    <property type="entry name" value="Vaccinia Virus protein VP39"/>
    <property type="match status" value="1"/>
</dbReference>
<dbReference type="CDD" id="cd02440">
    <property type="entry name" value="AdoMet_MTases"/>
    <property type="match status" value="1"/>
</dbReference>
<dbReference type="PANTHER" id="PTHR43861">
    <property type="entry name" value="TRANS-ACONITATE 2-METHYLTRANSFERASE-RELATED"/>
    <property type="match status" value="1"/>
</dbReference>
<dbReference type="GO" id="GO:0016740">
    <property type="term" value="F:transferase activity"/>
    <property type="evidence" value="ECO:0007669"/>
    <property type="project" value="UniProtKB-KW"/>
</dbReference>